<organism evidence="7">
    <name type="scientific">Streptomyces sp. R08</name>
    <dbReference type="NCBI Taxonomy" id="3238624"/>
    <lineage>
        <taxon>Bacteria</taxon>
        <taxon>Bacillati</taxon>
        <taxon>Actinomycetota</taxon>
        <taxon>Actinomycetes</taxon>
        <taxon>Kitasatosporales</taxon>
        <taxon>Streptomycetaceae</taxon>
        <taxon>Streptomyces</taxon>
    </lineage>
</organism>
<dbReference type="RefSeq" id="WP_369192313.1">
    <property type="nucleotide sequence ID" value="NZ_CP163431.1"/>
</dbReference>
<dbReference type="SUPFAM" id="SSF53756">
    <property type="entry name" value="UDP-Glycosyltransferase/glycogen phosphorylase"/>
    <property type="match status" value="1"/>
</dbReference>
<feature type="signal peptide" evidence="4">
    <location>
        <begin position="1"/>
        <end position="24"/>
    </location>
</feature>
<dbReference type="GO" id="GO:0008194">
    <property type="term" value="F:UDP-glycosyltransferase activity"/>
    <property type="evidence" value="ECO:0007669"/>
    <property type="project" value="InterPro"/>
</dbReference>
<dbReference type="InterPro" id="IPR048284">
    <property type="entry name" value="EryCIII-like_N"/>
</dbReference>
<dbReference type="InterPro" id="IPR050426">
    <property type="entry name" value="Glycosyltransferase_28"/>
</dbReference>
<feature type="chain" id="PRO_5044302283" evidence="4">
    <location>
        <begin position="25"/>
        <end position="369"/>
    </location>
</feature>
<keyword evidence="3" id="KW-0808">Transferase</keyword>
<keyword evidence="4" id="KW-0732">Signal</keyword>
<dbReference type="CDD" id="cd03784">
    <property type="entry name" value="GT1_Gtf-like"/>
    <property type="match status" value="1"/>
</dbReference>
<keyword evidence="2" id="KW-0328">Glycosyltransferase</keyword>
<dbReference type="PANTHER" id="PTHR48050:SF13">
    <property type="entry name" value="STEROL 3-BETA-GLUCOSYLTRANSFERASE UGT80A2"/>
    <property type="match status" value="1"/>
</dbReference>
<dbReference type="InterPro" id="IPR002213">
    <property type="entry name" value="UDP_glucos_trans"/>
</dbReference>
<evidence type="ECO:0000256" key="2">
    <source>
        <dbReference type="ARBA" id="ARBA00022676"/>
    </source>
</evidence>
<evidence type="ECO:0000256" key="4">
    <source>
        <dbReference type="SAM" id="SignalP"/>
    </source>
</evidence>
<evidence type="ECO:0000256" key="1">
    <source>
        <dbReference type="ARBA" id="ARBA00006962"/>
    </source>
</evidence>
<dbReference type="EMBL" id="CP163431">
    <property type="protein sequence ID" value="XDQ07542.1"/>
    <property type="molecule type" value="Genomic_DNA"/>
</dbReference>
<dbReference type="InterPro" id="IPR010610">
    <property type="entry name" value="EryCIII-like_C"/>
</dbReference>
<dbReference type="GO" id="GO:0016758">
    <property type="term" value="F:hexosyltransferase activity"/>
    <property type="evidence" value="ECO:0007669"/>
    <property type="project" value="UniProtKB-ARBA"/>
</dbReference>
<evidence type="ECO:0000313" key="7">
    <source>
        <dbReference type="EMBL" id="XDQ07542.1"/>
    </source>
</evidence>
<evidence type="ECO:0000259" key="5">
    <source>
        <dbReference type="Pfam" id="PF06722"/>
    </source>
</evidence>
<dbReference type="Gene3D" id="3.40.50.2000">
    <property type="entry name" value="Glycogen Phosphorylase B"/>
    <property type="match status" value="2"/>
</dbReference>
<comment type="similarity">
    <text evidence="1">Belongs to the glycosyltransferase 28 family.</text>
</comment>
<evidence type="ECO:0000259" key="6">
    <source>
        <dbReference type="Pfam" id="PF21036"/>
    </source>
</evidence>
<feature type="domain" description="Erythromycin biosynthesis protein CIII-like C-terminal" evidence="5">
    <location>
        <begin position="220"/>
        <end position="357"/>
    </location>
</feature>
<dbReference type="FunFam" id="3.40.50.2000:FF:000072">
    <property type="entry name" value="Glycosyl transferase"/>
    <property type="match status" value="1"/>
</dbReference>
<protein>
    <submittedName>
        <fullName evidence="7">Nucleotide disphospho-sugar-binding domain-containing protein</fullName>
    </submittedName>
</protein>
<proteinExistence type="inferred from homology"/>
<gene>
    <name evidence="7" type="ORF">AB5J58_48500</name>
</gene>
<dbReference type="Pfam" id="PF21036">
    <property type="entry name" value="EryCIII-like_N"/>
    <property type="match status" value="1"/>
</dbReference>
<evidence type="ECO:0000256" key="3">
    <source>
        <dbReference type="ARBA" id="ARBA00022679"/>
    </source>
</evidence>
<dbReference type="GO" id="GO:0017000">
    <property type="term" value="P:antibiotic biosynthetic process"/>
    <property type="evidence" value="ECO:0007669"/>
    <property type="project" value="UniProtKB-ARBA"/>
</dbReference>
<feature type="domain" description="Erythromycin biosynthesis protein CIII-like N-terminal" evidence="6">
    <location>
        <begin position="24"/>
        <end position="207"/>
    </location>
</feature>
<name>A0AB39MQZ0_9ACTN</name>
<dbReference type="Pfam" id="PF06722">
    <property type="entry name" value="EryCIII-like_C"/>
    <property type="match status" value="1"/>
</dbReference>
<sequence>MMRMLFMSPPNLGAVFGMVPLAQAAVAAGHDVLFGTCSTAVPLVAQAGLNVVDVAPNDDFAALLPRERHAFASNRPDAVSEKSGAPHFFEAFADLMLMGSRELVARWRPDLVVHTSQAVVARHLGVPTLFHGIGFLHHPDMVSPWLRAKSARRRGICDFAVNVSPPSMSAVEPFGRPMRYIPYSGGGVLPDWLFQRLRRPRIAVTLGTVAPRFTGTHPLQWILGSAGQVDAEFVFALGGADPAGLGPLPANVRAVAWLPLNALVRTCTAVVHHGGAGSIMASLDAGLPQLVLPQGADQFDNTDVLIRRGVGVTSSLDRPAAEVLRRLLDDEGLAASARQVQAEMETMPTPAETVPKIAQDVRSAGMSKV</sequence>
<dbReference type="PANTHER" id="PTHR48050">
    <property type="entry name" value="STEROL 3-BETA-GLUCOSYLTRANSFERASE"/>
    <property type="match status" value="1"/>
</dbReference>
<reference evidence="7" key="1">
    <citation type="submission" date="2024-07" db="EMBL/GenBank/DDBJ databases">
        <authorList>
            <person name="Yu S.T."/>
        </authorList>
    </citation>
    <scope>NUCLEOTIDE SEQUENCE</scope>
    <source>
        <strain evidence="7">R08</strain>
    </source>
</reference>
<accession>A0AB39MQZ0</accession>
<dbReference type="AlphaFoldDB" id="A0AB39MQZ0"/>